<keyword evidence="1" id="KW-0175">Coiled coil</keyword>
<sequence>MSKLFLYTVLSVGFANVHAGGIPVIDTAQLTQEAQNFLKSLAEMKNQVENQIKQITELKAQVSALTSQRGLGNVLRDELKSNIPDSWKEMYGKVGNLDILKGENFDPEGSAKNLVAMLEGTEKSFDSIKERMKKIDELTNLINTTKDIKETGDLQARIQSEQLAITNEQIKLDQLARAYEIQKEVNSKQRIRQETCSLAKWAGRTCE</sequence>
<dbReference type="SUPFAM" id="SSF101082">
    <property type="entry name" value="Typo IV secretion system protein TraC"/>
    <property type="match status" value="1"/>
</dbReference>
<evidence type="ECO:0000313" key="2">
    <source>
        <dbReference type="EMBL" id="AFN36192.1"/>
    </source>
</evidence>
<name>A0ABM5NBT3_9BURK</name>
<dbReference type="InterPro" id="IPR023220">
    <property type="entry name" value="T4SS_VirB5-domain"/>
</dbReference>
<proteinExistence type="predicted"/>
<dbReference type="Proteomes" id="UP000003121">
    <property type="component" value="Chromosome"/>
</dbReference>
<dbReference type="CDD" id="cd14262">
    <property type="entry name" value="VirB5_like"/>
    <property type="match status" value="1"/>
</dbReference>
<gene>
    <name evidence="2" type="primary">tagB5</name>
    <name evidence="2" type="ORF">KUI_1127</name>
</gene>
<dbReference type="EMBL" id="CP003264">
    <property type="protein sequence ID" value="AFN36192.1"/>
    <property type="molecule type" value="Genomic_DNA"/>
</dbReference>
<protein>
    <submittedName>
        <fullName evidence="2">Type IV secretion system protein</fullName>
    </submittedName>
</protein>
<dbReference type="Gene3D" id="1.20.58.430">
    <property type="entry name" value="Type IV secretion system, VirB5-domain"/>
    <property type="match status" value="1"/>
</dbReference>
<dbReference type="Pfam" id="PF07996">
    <property type="entry name" value="T4SS"/>
    <property type="match status" value="2"/>
</dbReference>
<evidence type="ECO:0000256" key="1">
    <source>
        <dbReference type="SAM" id="Coils"/>
    </source>
</evidence>
<keyword evidence="3" id="KW-1185">Reference proteome</keyword>
<dbReference type="InterPro" id="IPR014158">
    <property type="entry name" value="T4SS_VirB5"/>
</dbReference>
<reference evidence="2 3" key="1">
    <citation type="journal article" date="2012" name="Vet. Microbiol.">
        <title>Comparative genomic analyses of the Taylorellae.</title>
        <authorList>
            <person name="Hauser H."/>
            <person name="Richter D.C."/>
            <person name="van Tonder A."/>
            <person name="Clark L."/>
            <person name="Preston A."/>
        </authorList>
    </citation>
    <scope>NUCLEOTIDE SEQUENCE [LARGE SCALE GENOMIC DNA]</scope>
    <source>
        <strain evidence="2 3">ATCC 35865</strain>
    </source>
</reference>
<accession>A0ABM5NBT3</accession>
<feature type="coiled-coil region" evidence="1">
    <location>
        <begin position="27"/>
        <end position="68"/>
    </location>
</feature>
<evidence type="ECO:0000313" key="3">
    <source>
        <dbReference type="Proteomes" id="UP000003121"/>
    </source>
</evidence>
<organism evidence="2 3">
    <name type="scientific">Taylorella equigenitalis ATCC 35865</name>
    <dbReference type="NCBI Taxonomy" id="743973"/>
    <lineage>
        <taxon>Bacteria</taxon>
        <taxon>Pseudomonadati</taxon>
        <taxon>Pseudomonadota</taxon>
        <taxon>Betaproteobacteria</taxon>
        <taxon>Burkholderiales</taxon>
        <taxon>Alcaligenaceae</taxon>
        <taxon>Taylorella</taxon>
    </lineage>
</organism>